<evidence type="ECO:0000256" key="6">
    <source>
        <dbReference type="ARBA" id="ARBA00022777"/>
    </source>
</evidence>
<dbReference type="EC" id="2.7.1.12" evidence="3 9"/>
<comment type="pathway">
    <text evidence="1">Carbohydrate acid metabolism.</text>
</comment>
<dbReference type="PANTHER" id="PTHR43442">
    <property type="entry name" value="GLUCONOKINASE-RELATED"/>
    <property type="match status" value="1"/>
</dbReference>
<dbReference type="Proteomes" id="UP000253508">
    <property type="component" value="Unassembled WGS sequence"/>
</dbReference>
<name>A0A367Y1V1_9MICO</name>
<keyword evidence="7 9" id="KW-0067">ATP-binding</keyword>
<keyword evidence="6 9" id="KW-0418">Kinase</keyword>
<evidence type="ECO:0000256" key="9">
    <source>
        <dbReference type="RuleBase" id="RU363066"/>
    </source>
</evidence>
<feature type="region of interest" description="Disordered" evidence="10">
    <location>
        <begin position="201"/>
        <end position="233"/>
    </location>
</feature>
<proteinExistence type="inferred from homology"/>
<dbReference type="InterPro" id="IPR031322">
    <property type="entry name" value="Shikimate/glucono_kinase"/>
</dbReference>
<dbReference type="RefSeq" id="WP_114117468.1">
    <property type="nucleotide sequence ID" value="NZ_BMHU01000003.1"/>
</dbReference>
<evidence type="ECO:0000256" key="10">
    <source>
        <dbReference type="SAM" id="MobiDB-lite"/>
    </source>
</evidence>
<dbReference type="OrthoDB" id="9795716at2"/>
<evidence type="ECO:0000256" key="3">
    <source>
        <dbReference type="ARBA" id="ARBA00012054"/>
    </source>
</evidence>
<comment type="similarity">
    <text evidence="2 9">Belongs to the gluconokinase GntK/GntV family.</text>
</comment>
<dbReference type="InterPro" id="IPR006001">
    <property type="entry name" value="Therm_gnt_kin"/>
</dbReference>
<dbReference type="InterPro" id="IPR027417">
    <property type="entry name" value="P-loop_NTPase"/>
</dbReference>
<dbReference type="EMBL" id="QORO01000002">
    <property type="protein sequence ID" value="RCK59856.1"/>
    <property type="molecule type" value="Genomic_DNA"/>
</dbReference>
<dbReference type="CDD" id="cd02021">
    <property type="entry name" value="GntK"/>
    <property type="match status" value="1"/>
</dbReference>
<reference evidence="11 12" key="1">
    <citation type="submission" date="2018-07" db="EMBL/GenBank/DDBJ databases">
        <title>Microbacterium endoborsara sp. nov., a novel actinobacterium isolated from Borszczowia aralocaspica.</title>
        <authorList>
            <person name="An D."/>
        </authorList>
    </citation>
    <scope>NUCLEOTIDE SEQUENCE [LARGE SCALE GENOMIC DNA]</scope>
    <source>
        <strain evidence="11 12">C1.15228</strain>
    </source>
</reference>
<comment type="catalytic activity">
    <reaction evidence="8 9">
        <text>D-gluconate + ATP = 6-phospho-D-gluconate + ADP + H(+)</text>
        <dbReference type="Rhea" id="RHEA:19433"/>
        <dbReference type="ChEBI" id="CHEBI:15378"/>
        <dbReference type="ChEBI" id="CHEBI:18391"/>
        <dbReference type="ChEBI" id="CHEBI:30616"/>
        <dbReference type="ChEBI" id="CHEBI:58759"/>
        <dbReference type="ChEBI" id="CHEBI:456216"/>
        <dbReference type="EC" id="2.7.1.12"/>
    </reaction>
</comment>
<comment type="caution">
    <text evidence="11">The sequence shown here is derived from an EMBL/GenBank/DDBJ whole genome shotgun (WGS) entry which is preliminary data.</text>
</comment>
<dbReference type="PANTHER" id="PTHR43442:SF3">
    <property type="entry name" value="GLUCONOKINASE-RELATED"/>
    <property type="match status" value="1"/>
</dbReference>
<dbReference type="Gene3D" id="3.40.50.300">
    <property type="entry name" value="P-loop containing nucleotide triphosphate hydrolases"/>
    <property type="match status" value="1"/>
</dbReference>
<keyword evidence="4 9" id="KW-0808">Transferase</keyword>
<protein>
    <recommendedName>
        <fullName evidence="3 9">Gluconokinase</fullName>
        <ecNumber evidence="3 9">2.7.1.12</ecNumber>
    </recommendedName>
</protein>
<gene>
    <name evidence="11" type="ORF">DTO57_06755</name>
</gene>
<dbReference type="GO" id="GO:0005975">
    <property type="term" value="P:carbohydrate metabolic process"/>
    <property type="evidence" value="ECO:0007669"/>
    <property type="project" value="InterPro"/>
</dbReference>
<evidence type="ECO:0000313" key="11">
    <source>
        <dbReference type="EMBL" id="RCK59856.1"/>
    </source>
</evidence>
<sequence>MRLPEGDKLRADVPSARSSILVVVMGVSAAGKSSVAAALAKMLAIPWVDADDLHPMENTAKMAAGHPLTDEDRGPWLVTVGTRLAASHDVGGVVVACSALRRAYRDLIRARAPETVFIHLTGPHQLLAERAQRRTGHFMPPALLESQLAALEPLDSDETGTARASGGFCASTCTGRRKMGLGANDRVLGCERCIVAPHGPLMTSHRRRAGGSHTSDQESVTARERWSATHGLN</sequence>
<dbReference type="NCBIfam" id="TIGR01313">
    <property type="entry name" value="therm_gnt_kin"/>
    <property type="match status" value="1"/>
</dbReference>
<dbReference type="GO" id="GO:0046316">
    <property type="term" value="F:gluconokinase activity"/>
    <property type="evidence" value="ECO:0007669"/>
    <property type="project" value="UniProtKB-EC"/>
</dbReference>
<evidence type="ECO:0000256" key="4">
    <source>
        <dbReference type="ARBA" id="ARBA00022679"/>
    </source>
</evidence>
<evidence type="ECO:0000256" key="1">
    <source>
        <dbReference type="ARBA" id="ARBA00004761"/>
    </source>
</evidence>
<evidence type="ECO:0000256" key="7">
    <source>
        <dbReference type="ARBA" id="ARBA00022840"/>
    </source>
</evidence>
<accession>A0A367Y1V1</accession>
<evidence type="ECO:0000256" key="2">
    <source>
        <dbReference type="ARBA" id="ARBA00008420"/>
    </source>
</evidence>
<dbReference type="Pfam" id="PF01202">
    <property type="entry name" value="SKI"/>
    <property type="match status" value="1"/>
</dbReference>
<dbReference type="GO" id="GO:0005524">
    <property type="term" value="F:ATP binding"/>
    <property type="evidence" value="ECO:0007669"/>
    <property type="project" value="UniProtKB-KW"/>
</dbReference>
<organism evidence="11 12">
    <name type="scientific">Microbacterium sorbitolivorans</name>
    <dbReference type="NCBI Taxonomy" id="1867410"/>
    <lineage>
        <taxon>Bacteria</taxon>
        <taxon>Bacillati</taxon>
        <taxon>Actinomycetota</taxon>
        <taxon>Actinomycetes</taxon>
        <taxon>Micrococcales</taxon>
        <taxon>Microbacteriaceae</taxon>
        <taxon>Microbacterium</taxon>
    </lineage>
</organism>
<dbReference type="AlphaFoldDB" id="A0A367Y1V1"/>
<evidence type="ECO:0000256" key="8">
    <source>
        <dbReference type="ARBA" id="ARBA00048090"/>
    </source>
</evidence>
<evidence type="ECO:0000256" key="5">
    <source>
        <dbReference type="ARBA" id="ARBA00022741"/>
    </source>
</evidence>
<dbReference type="SUPFAM" id="SSF52540">
    <property type="entry name" value="P-loop containing nucleoside triphosphate hydrolases"/>
    <property type="match status" value="1"/>
</dbReference>
<keyword evidence="12" id="KW-1185">Reference proteome</keyword>
<dbReference type="GO" id="GO:0005737">
    <property type="term" value="C:cytoplasm"/>
    <property type="evidence" value="ECO:0007669"/>
    <property type="project" value="TreeGrafter"/>
</dbReference>
<evidence type="ECO:0000313" key="12">
    <source>
        <dbReference type="Proteomes" id="UP000253508"/>
    </source>
</evidence>
<keyword evidence="5 9" id="KW-0547">Nucleotide-binding</keyword>